<evidence type="ECO:0000256" key="1">
    <source>
        <dbReference type="ARBA" id="ARBA00009833"/>
    </source>
</evidence>
<evidence type="ECO:0000256" key="5">
    <source>
        <dbReference type="SAM" id="Coils"/>
    </source>
</evidence>
<dbReference type="Gene3D" id="1.10.8.60">
    <property type="match status" value="2"/>
</dbReference>
<evidence type="ECO:0000256" key="3">
    <source>
        <dbReference type="ARBA" id="ARBA00022741"/>
    </source>
</evidence>
<dbReference type="SUPFAM" id="SSF54585">
    <property type="entry name" value="Cdc48 domain 2-like"/>
    <property type="match status" value="1"/>
</dbReference>
<dbReference type="InterPro" id="IPR009010">
    <property type="entry name" value="Asp_de-COase-like_dom_sf"/>
</dbReference>
<proteinExistence type="inferred from homology"/>
<dbReference type="Pfam" id="PF09336">
    <property type="entry name" value="Vps4_C"/>
    <property type="match status" value="1"/>
</dbReference>
<feature type="domain" description="CDC48" evidence="7">
    <location>
        <begin position="106"/>
        <end position="168"/>
    </location>
</feature>
<dbReference type="InterPro" id="IPR027417">
    <property type="entry name" value="P-loop_NTPase"/>
</dbReference>
<dbReference type="PANTHER" id="PTHR23077:SF171">
    <property type="entry name" value="NUCLEAR VALOSIN-CONTAINING PROTEIN-LIKE"/>
    <property type="match status" value="1"/>
</dbReference>
<dbReference type="eggNOG" id="arCOG01308">
    <property type="taxonomic scope" value="Archaea"/>
</dbReference>
<dbReference type="Pfam" id="PF00004">
    <property type="entry name" value="AAA"/>
    <property type="match status" value="2"/>
</dbReference>
<dbReference type="NCBIfam" id="TIGR01243">
    <property type="entry name" value="CDC48"/>
    <property type="match status" value="1"/>
</dbReference>
<feature type="domain" description="AAA+ ATPase" evidence="6">
    <location>
        <begin position="212"/>
        <end position="348"/>
    </location>
</feature>
<dbReference type="InterPro" id="IPR003959">
    <property type="entry name" value="ATPase_AAA_core"/>
</dbReference>
<dbReference type="Proteomes" id="UP000002613">
    <property type="component" value="Chromosome"/>
</dbReference>
<evidence type="ECO:0000259" key="6">
    <source>
        <dbReference type="SMART" id="SM00382"/>
    </source>
</evidence>
<organism evidence="9 10">
    <name type="scientific">Ferroglobus placidus (strain DSM 10642 / AEDII12DO)</name>
    <dbReference type="NCBI Taxonomy" id="589924"/>
    <lineage>
        <taxon>Archaea</taxon>
        <taxon>Methanobacteriati</taxon>
        <taxon>Methanobacteriota</taxon>
        <taxon>Archaeoglobi</taxon>
        <taxon>Archaeoglobales</taxon>
        <taxon>Archaeoglobaceae</taxon>
        <taxon>Ferroglobus</taxon>
    </lineage>
</organism>
<feature type="coiled-coil region" evidence="5">
    <location>
        <begin position="371"/>
        <end position="409"/>
    </location>
</feature>
<dbReference type="FunFam" id="3.10.330.10:FF:000008">
    <property type="entry name" value="AAA family ATPase, CDC48 subfamily"/>
    <property type="match status" value="1"/>
</dbReference>
<dbReference type="InterPro" id="IPR005938">
    <property type="entry name" value="AAA_ATPase_CDC48"/>
</dbReference>
<dbReference type="Gene3D" id="3.40.50.300">
    <property type="entry name" value="P-loop containing nucleotide triphosphate hydrolases"/>
    <property type="match status" value="2"/>
</dbReference>
<dbReference type="InterPro" id="IPR015415">
    <property type="entry name" value="Spast_Vps4_C"/>
</dbReference>
<dbReference type="HOGENOM" id="CLU_000688_12_3_2"/>
<dbReference type="InterPro" id="IPR029067">
    <property type="entry name" value="CDC48_domain_2-like_sf"/>
</dbReference>
<dbReference type="FunFam" id="2.40.40.20:FF:000007">
    <property type="entry name" value="AAA family ATPase"/>
    <property type="match status" value="1"/>
</dbReference>
<dbReference type="Pfam" id="PF17862">
    <property type="entry name" value="AAA_lid_3"/>
    <property type="match status" value="2"/>
</dbReference>
<dbReference type="SUPFAM" id="SSF50692">
    <property type="entry name" value="ADC-like"/>
    <property type="match status" value="1"/>
</dbReference>
<accession>D3S1U4</accession>
<dbReference type="FunFam" id="1.10.8.60:FF:000189">
    <property type="entry name" value="AAA family ATPase, CDC48 subfamily"/>
    <property type="match status" value="1"/>
</dbReference>
<dbReference type="SUPFAM" id="SSF52540">
    <property type="entry name" value="P-loop containing nucleoside triphosphate hydrolases"/>
    <property type="match status" value="2"/>
</dbReference>
<dbReference type="InterPro" id="IPR004201">
    <property type="entry name" value="Cdc48_dom2"/>
</dbReference>
<evidence type="ECO:0000256" key="4">
    <source>
        <dbReference type="ARBA" id="ARBA00022840"/>
    </source>
</evidence>
<gene>
    <name evidence="9" type="ordered locus">Ferp_0216</name>
</gene>
<evidence type="ECO:0000259" key="7">
    <source>
        <dbReference type="SMART" id="SM01072"/>
    </source>
</evidence>
<dbReference type="FunFam" id="3.40.50.300:FF:000012">
    <property type="entry name" value="Transitional endoplasmic reticulum ATPase"/>
    <property type="match status" value="1"/>
</dbReference>
<dbReference type="InterPro" id="IPR050168">
    <property type="entry name" value="AAA_ATPase_domain"/>
</dbReference>
<dbReference type="GO" id="GO:0016887">
    <property type="term" value="F:ATP hydrolysis activity"/>
    <property type="evidence" value="ECO:0007669"/>
    <property type="project" value="InterPro"/>
</dbReference>
<dbReference type="FunFam" id="3.40.50.300:FF:000018">
    <property type="entry name" value="Cell division control 48"/>
    <property type="match status" value="1"/>
</dbReference>
<sequence>MAKKEAVLRVAEAYYRDVGRSIARVDPEVMQELGLQSGDIIEIEGKSKVPAIVWPGYPEDRGKRIIRIDGNLRSNAGVSIDDKVKIRKVEAKVAERVVLAPTEPIRIMGGEAYLRRLLEGRPIIRGQKIRVEAFGHTLTFVVVSTKPAGVVIVTPTTDFEIKEKPVEEVKRSVPSVTYEDIGGLKRELRLVREMIELPLKHPELFERLGIEPPKGVLLYGPPGTGKTLIAKAVANEVNAHFIPISGPEIMSKYYGESEQRLREIFEEARENAPSIIFIDEIDSIAPKREEVTGEVERRVVAQLLTLMDGLEARGQVIVIGATNRPDAIDPALRRPGRFDREIEIGVPDREGRKEILQIHTRGMPIEPDYNRDDVIKVLKQLKEEKRFEEKELEELIAKIEKAKEDEIKKILEEKESIFNEVRNRLIDLMLEELADLTVGFVGADLAALAKEAAMHALRKRIESGEIDVEAEEIPEEVLENLKVTKEDFLEALKNIEPSAMREVLVEVPKVTWNDIGGLEHAKQELREAVEWPFKYPELFKAVGIKPPKGILLYGPPGTGKTLLAKAVANESNANFISVKGPELLSKWVGESEKHVREMFRKARQVAPCVLFFDEIDSLAPRRGTGGDTHVTERVVSQLLTELDGLEELKDVVVIAATNRPDMIDPALLRPGRLERHIYIPPPDEKARLEIFKIHTRGMPLDEDVNLEELAKKTEGYSGADIEAVCREAGMLAIREAIANVKSEEEVKEAARKIKVSKRHFEEALRKIKPSLTKEDIERYEKIVKDFQKMYV</sequence>
<evidence type="ECO:0000259" key="8">
    <source>
        <dbReference type="SMART" id="SM01073"/>
    </source>
</evidence>
<keyword evidence="2" id="KW-0677">Repeat</keyword>
<dbReference type="Gene3D" id="2.40.40.20">
    <property type="match status" value="1"/>
</dbReference>
<evidence type="ECO:0000256" key="2">
    <source>
        <dbReference type="ARBA" id="ARBA00022737"/>
    </source>
</evidence>
<dbReference type="PANTHER" id="PTHR23077">
    <property type="entry name" value="AAA-FAMILY ATPASE"/>
    <property type="match status" value="1"/>
</dbReference>
<dbReference type="KEGG" id="fpl:Ferp_0216"/>
<dbReference type="CDD" id="cd19519">
    <property type="entry name" value="RecA-like_CDC48_r1-like"/>
    <property type="match status" value="1"/>
</dbReference>
<keyword evidence="5" id="KW-0175">Coiled coil</keyword>
<dbReference type="InterPro" id="IPR003338">
    <property type="entry name" value="CDC4_N-term_subdom"/>
</dbReference>
<dbReference type="InterPro" id="IPR003960">
    <property type="entry name" value="ATPase_AAA_CS"/>
</dbReference>
<dbReference type="EMBL" id="CP001899">
    <property type="protein sequence ID" value="ADC64401.1"/>
    <property type="molecule type" value="Genomic_DNA"/>
</dbReference>
<dbReference type="Pfam" id="PF02933">
    <property type="entry name" value="CDC48_2"/>
    <property type="match status" value="1"/>
</dbReference>
<dbReference type="SMART" id="SM00382">
    <property type="entry name" value="AAA"/>
    <property type="match status" value="2"/>
</dbReference>
<reference evidence="9 10" key="2">
    <citation type="journal article" date="2011" name="Stand. Genomic Sci.">
        <title>Complete genome sequence of Ferroglobus placidus AEDII12DO.</title>
        <authorList>
            <person name="Anderson I."/>
            <person name="Risso C."/>
            <person name="Holmes D."/>
            <person name="Lucas S."/>
            <person name="Copeland A."/>
            <person name="Lapidus A."/>
            <person name="Cheng J.F."/>
            <person name="Bruce D."/>
            <person name="Goodwin L."/>
            <person name="Pitluck S."/>
            <person name="Saunders E."/>
            <person name="Brettin T."/>
            <person name="Detter J.C."/>
            <person name="Han C."/>
            <person name="Tapia R."/>
            <person name="Larimer F."/>
            <person name="Land M."/>
            <person name="Hauser L."/>
            <person name="Woyke T."/>
            <person name="Lovley D."/>
            <person name="Kyrpides N."/>
            <person name="Ivanova N."/>
        </authorList>
    </citation>
    <scope>NUCLEOTIDE SEQUENCE [LARGE SCALE GENOMIC DNA]</scope>
    <source>
        <strain evidence="10">DSM 10642 / AEDII12DO</strain>
    </source>
</reference>
<keyword evidence="10" id="KW-1185">Reference proteome</keyword>
<dbReference type="PaxDb" id="589924-Ferp_0216"/>
<dbReference type="Pfam" id="PF02359">
    <property type="entry name" value="CDC48_N"/>
    <property type="match status" value="1"/>
</dbReference>
<dbReference type="GO" id="GO:0005524">
    <property type="term" value="F:ATP binding"/>
    <property type="evidence" value="ECO:0007669"/>
    <property type="project" value="UniProtKB-KW"/>
</dbReference>
<dbReference type="GO" id="GO:0005737">
    <property type="term" value="C:cytoplasm"/>
    <property type="evidence" value="ECO:0007669"/>
    <property type="project" value="UniProtKB-ARBA"/>
</dbReference>
<comment type="similarity">
    <text evidence="1">Belongs to the AAA ATPase family. CDC48 subfamily.</text>
</comment>
<keyword evidence="3" id="KW-0547">Nucleotide-binding</keyword>
<feature type="domain" description="CDC48 N-terminal subdomain" evidence="8">
    <location>
        <begin position="7"/>
        <end position="91"/>
    </location>
</feature>
<dbReference type="AlphaFoldDB" id="D3S1U4"/>
<dbReference type="PROSITE" id="PS00674">
    <property type="entry name" value="AAA"/>
    <property type="match status" value="2"/>
</dbReference>
<evidence type="ECO:0000313" key="9">
    <source>
        <dbReference type="EMBL" id="ADC64401.1"/>
    </source>
</evidence>
<dbReference type="SMART" id="SM01072">
    <property type="entry name" value="CDC48_2"/>
    <property type="match status" value="1"/>
</dbReference>
<evidence type="ECO:0000313" key="10">
    <source>
        <dbReference type="Proteomes" id="UP000002613"/>
    </source>
</evidence>
<dbReference type="InterPro" id="IPR041569">
    <property type="entry name" value="AAA_lid_3"/>
</dbReference>
<protein>
    <submittedName>
        <fullName evidence="9">AAA family ATPase, CDC48 subfamily</fullName>
        <ecNumber evidence="9">3.6.4.3</ecNumber>
    </submittedName>
</protein>
<reference evidence="10" key="1">
    <citation type="submission" date="2010-02" db="EMBL/GenBank/DDBJ databases">
        <title>Complete sequence of Ferroglobus placidus DSM 10642.</title>
        <authorList>
            <consortium name="US DOE Joint Genome Institute"/>
            <person name="Lucas S."/>
            <person name="Copeland A."/>
            <person name="Lapidus A."/>
            <person name="Cheng J.-F."/>
            <person name="Bruce D."/>
            <person name="Goodwin L."/>
            <person name="Pitluck S."/>
            <person name="Saunders E."/>
            <person name="Brettin T."/>
            <person name="Detter J.C."/>
            <person name="Han C."/>
            <person name="Tapia R."/>
            <person name="Larimer F."/>
            <person name="Land M."/>
            <person name="Hauser L."/>
            <person name="Kyrpides N."/>
            <person name="Ivanova N."/>
            <person name="Holmes D."/>
            <person name="Lovley D."/>
            <person name="Kyrpides N."/>
            <person name="Anderson I.J."/>
            <person name="Woyke T."/>
        </authorList>
    </citation>
    <scope>NUCLEOTIDE SEQUENCE [LARGE SCALE GENOMIC DNA]</scope>
    <source>
        <strain evidence="10">DSM 10642 / AEDII12DO</strain>
    </source>
</reference>
<keyword evidence="9" id="KW-0378">Hydrolase</keyword>
<dbReference type="Gene3D" id="3.10.330.10">
    <property type="match status" value="1"/>
</dbReference>
<keyword evidence="4" id="KW-0067">ATP-binding</keyword>
<dbReference type="EC" id="3.6.4.3" evidence="9"/>
<dbReference type="STRING" id="589924.Ferp_0216"/>
<feature type="domain" description="AAA+ ATPase" evidence="6">
    <location>
        <begin position="546"/>
        <end position="683"/>
    </location>
</feature>
<dbReference type="SMART" id="SM01073">
    <property type="entry name" value="CDC48_N"/>
    <property type="match status" value="1"/>
</dbReference>
<name>D3S1U4_FERPA</name>
<dbReference type="CDD" id="cd19529">
    <property type="entry name" value="RecA-like_VCP_r2"/>
    <property type="match status" value="1"/>
</dbReference>
<dbReference type="InterPro" id="IPR003593">
    <property type="entry name" value="AAA+_ATPase"/>
</dbReference>